<dbReference type="PANTHER" id="PTHR42879:SF2">
    <property type="entry name" value="3-OXOACYL-[ACYL-CARRIER-PROTEIN] REDUCTASE FABG"/>
    <property type="match status" value="1"/>
</dbReference>
<evidence type="ECO:0000313" key="2">
    <source>
        <dbReference type="EMBL" id="KRR08596.1"/>
    </source>
</evidence>
<keyword evidence="3" id="KW-1185">Reference proteome</keyword>
<dbReference type="FunFam" id="3.40.50.720:FF:000084">
    <property type="entry name" value="Short-chain dehydrogenase reductase"/>
    <property type="match status" value="1"/>
</dbReference>
<dbReference type="PRINTS" id="PR00080">
    <property type="entry name" value="SDRFAMILY"/>
</dbReference>
<comment type="similarity">
    <text evidence="1">Belongs to the short-chain dehydrogenases/reductases (SDR) family.</text>
</comment>
<dbReference type="PANTHER" id="PTHR42879">
    <property type="entry name" value="3-OXOACYL-(ACYL-CARRIER-PROTEIN) REDUCTASE"/>
    <property type="match status" value="1"/>
</dbReference>
<gene>
    <name evidence="2" type="ORF">CP49_19790</name>
</gene>
<dbReference type="PRINTS" id="PR00081">
    <property type="entry name" value="GDHRDH"/>
</dbReference>
<dbReference type="OrthoDB" id="9810935at2"/>
<evidence type="ECO:0000256" key="1">
    <source>
        <dbReference type="ARBA" id="ARBA00006484"/>
    </source>
</evidence>
<dbReference type="Pfam" id="PF13561">
    <property type="entry name" value="adh_short_C2"/>
    <property type="match status" value="1"/>
</dbReference>
<organism evidence="2 3">
    <name type="scientific">Bradyrhizobium valentinum</name>
    <dbReference type="NCBI Taxonomy" id="1518501"/>
    <lineage>
        <taxon>Bacteria</taxon>
        <taxon>Pseudomonadati</taxon>
        <taxon>Pseudomonadota</taxon>
        <taxon>Alphaproteobacteria</taxon>
        <taxon>Hyphomicrobiales</taxon>
        <taxon>Nitrobacteraceae</taxon>
        <taxon>Bradyrhizobium</taxon>
    </lineage>
</organism>
<protein>
    <submittedName>
        <fullName evidence="2">3-oxoacyl-ACP reductase</fullName>
    </submittedName>
</protein>
<reference evidence="2 3" key="1">
    <citation type="submission" date="2014-03" db="EMBL/GenBank/DDBJ databases">
        <title>Bradyrhizobium valentinum sp. nov., isolated from effective nodules of Lupinus mariae-josephae, a lupine endemic of basic-lime soils in Eastern Spain.</title>
        <authorList>
            <person name="Duran D."/>
            <person name="Rey L."/>
            <person name="Navarro A."/>
            <person name="Busquets A."/>
            <person name="Imperial J."/>
            <person name="Ruiz-Argueso T."/>
        </authorList>
    </citation>
    <scope>NUCLEOTIDE SEQUENCE [LARGE SCALE GENOMIC DNA]</scope>
    <source>
        <strain evidence="2 3">LmjM3</strain>
    </source>
</reference>
<proteinExistence type="inferred from homology"/>
<dbReference type="Gene3D" id="3.40.50.720">
    <property type="entry name" value="NAD(P)-binding Rossmann-like Domain"/>
    <property type="match status" value="1"/>
</dbReference>
<evidence type="ECO:0000313" key="3">
    <source>
        <dbReference type="Proteomes" id="UP000051913"/>
    </source>
</evidence>
<name>A0A0R3LLJ8_9BRAD</name>
<accession>A0A0R3LLJ8</accession>
<dbReference type="Proteomes" id="UP000051913">
    <property type="component" value="Unassembled WGS sequence"/>
</dbReference>
<dbReference type="EMBL" id="LLXX01000076">
    <property type="protein sequence ID" value="KRR08596.1"/>
    <property type="molecule type" value="Genomic_DNA"/>
</dbReference>
<dbReference type="SUPFAM" id="SSF51735">
    <property type="entry name" value="NAD(P)-binding Rossmann-fold domains"/>
    <property type="match status" value="1"/>
</dbReference>
<dbReference type="AlphaFoldDB" id="A0A0R3LLJ8"/>
<dbReference type="InterPro" id="IPR002347">
    <property type="entry name" value="SDR_fam"/>
</dbReference>
<dbReference type="STRING" id="1518501.CQ10_06880"/>
<sequence length="251" mass="25672">MNLGLEGKTALITAASGGIGRGIAGALADAGVRVAISARTGAALEQVARWFASRAGGRPVIVVGDVCAQGGPAQIAAEASAALGGRVDILVNNAGGARPVTGEADDTFWDEAMTLNFLAARRLTDLISPGMKARNWGRIVNISGALVAPKLNGAAPAKAALVSWSRTLSSELGPYGVTVNTIAPGRINSAQIQKLHPTEQSKADFIKQNIPAGYFGEPYDIGHLVAFLASPLARYINGAAIPVDGGAVRRV</sequence>
<dbReference type="RefSeq" id="WP_057850536.1">
    <property type="nucleotide sequence ID" value="NZ_LLXX01000076.1"/>
</dbReference>
<comment type="caution">
    <text evidence="2">The sequence shown here is derived from an EMBL/GenBank/DDBJ whole genome shotgun (WGS) entry which is preliminary data.</text>
</comment>
<dbReference type="InterPro" id="IPR036291">
    <property type="entry name" value="NAD(P)-bd_dom_sf"/>
</dbReference>
<dbReference type="InterPro" id="IPR050259">
    <property type="entry name" value="SDR"/>
</dbReference>